<reference evidence="1 2" key="1">
    <citation type="submission" date="2015-08" db="EMBL/GenBank/DDBJ databases">
        <authorList>
            <person name="Babu N.S."/>
            <person name="Beckwith C.J."/>
            <person name="Beseler K.G."/>
            <person name="Brison A."/>
            <person name="Carone J.V."/>
            <person name="Caskin T.P."/>
            <person name="Diamond M."/>
            <person name="Durham M.E."/>
            <person name="Foxe J.M."/>
            <person name="Go M."/>
            <person name="Henderson B.A."/>
            <person name="Jones I.B."/>
            <person name="McGettigan J.A."/>
            <person name="Micheletti S.J."/>
            <person name="Nasrallah M.E."/>
            <person name="Ortiz D."/>
            <person name="Piller C.R."/>
            <person name="Privatt S.R."/>
            <person name="Schneider S.L."/>
            <person name="Sharp S."/>
            <person name="Smith T.C."/>
            <person name="Stanton J.D."/>
            <person name="Ullery H.E."/>
            <person name="Wilson R.J."/>
            <person name="Serrano M.G."/>
            <person name="Buck G."/>
            <person name="Lee V."/>
            <person name="Wang Y."/>
            <person name="Carvalho R."/>
            <person name="Voegtly L."/>
            <person name="Shi R."/>
            <person name="Duckworth R."/>
            <person name="Johnson A."/>
            <person name="Loviza R."/>
            <person name="Walstead R."/>
            <person name="Shah Z."/>
            <person name="Kiflezghi M."/>
            <person name="Wade K."/>
            <person name="Ball S.L."/>
            <person name="Bradley K.W."/>
            <person name="Asai D.J."/>
            <person name="Bowman C.A."/>
            <person name="Russell D.A."/>
            <person name="Pope W.H."/>
            <person name="Jacobs-Sera D."/>
            <person name="Hendrix R.W."/>
            <person name="Hatfull G.F."/>
        </authorList>
    </citation>
    <scope>NUCLEOTIDE SEQUENCE [LARGE SCALE GENOMIC DNA]</scope>
    <source>
        <strain evidence="1 2">DSM 27648</strain>
    </source>
</reference>
<organism evidence="1 2">
    <name type="scientific">Labilithrix luteola</name>
    <dbReference type="NCBI Taxonomy" id="1391654"/>
    <lineage>
        <taxon>Bacteria</taxon>
        <taxon>Pseudomonadati</taxon>
        <taxon>Myxococcota</taxon>
        <taxon>Polyangia</taxon>
        <taxon>Polyangiales</taxon>
        <taxon>Labilitrichaceae</taxon>
        <taxon>Labilithrix</taxon>
    </lineage>
</organism>
<evidence type="ECO:0000313" key="1">
    <source>
        <dbReference type="EMBL" id="AKU95865.1"/>
    </source>
</evidence>
<accession>A0A0K1PQP8</accession>
<gene>
    <name evidence="1" type="ORF">AKJ09_02529</name>
</gene>
<dbReference type="Proteomes" id="UP000064967">
    <property type="component" value="Chromosome"/>
</dbReference>
<dbReference type="STRING" id="1391654.AKJ09_02529"/>
<dbReference type="AlphaFoldDB" id="A0A0K1PQP8"/>
<keyword evidence="2" id="KW-1185">Reference proteome</keyword>
<dbReference type="OrthoDB" id="5520207at2"/>
<sequence>MVDKNVEVQLKALGVTDPGVVAKRRDEMRASMKEDIDKCIGKRVTDSMISCVKRAENAEQIDKCLR</sequence>
<protein>
    <submittedName>
        <fullName evidence="1">Uncharacterized protein</fullName>
    </submittedName>
</protein>
<dbReference type="EMBL" id="CP012333">
    <property type="protein sequence ID" value="AKU95865.1"/>
    <property type="molecule type" value="Genomic_DNA"/>
</dbReference>
<evidence type="ECO:0000313" key="2">
    <source>
        <dbReference type="Proteomes" id="UP000064967"/>
    </source>
</evidence>
<dbReference type="KEGG" id="llu:AKJ09_02529"/>
<dbReference type="RefSeq" id="WP_146647242.1">
    <property type="nucleotide sequence ID" value="NZ_CP012333.1"/>
</dbReference>
<name>A0A0K1PQP8_9BACT</name>
<proteinExistence type="predicted"/>